<organism evidence="1">
    <name type="scientific">marine sediment metagenome</name>
    <dbReference type="NCBI Taxonomy" id="412755"/>
    <lineage>
        <taxon>unclassified sequences</taxon>
        <taxon>metagenomes</taxon>
        <taxon>ecological metagenomes</taxon>
    </lineage>
</organism>
<accession>A0A0F9NI17</accession>
<comment type="caution">
    <text evidence="1">The sequence shown here is derived from an EMBL/GenBank/DDBJ whole genome shotgun (WGS) entry which is preliminary data.</text>
</comment>
<reference evidence="1" key="1">
    <citation type="journal article" date="2015" name="Nature">
        <title>Complex archaea that bridge the gap between prokaryotes and eukaryotes.</title>
        <authorList>
            <person name="Spang A."/>
            <person name="Saw J.H."/>
            <person name="Jorgensen S.L."/>
            <person name="Zaremba-Niedzwiedzka K."/>
            <person name="Martijn J."/>
            <person name="Lind A.E."/>
            <person name="van Eijk R."/>
            <person name="Schleper C."/>
            <person name="Guy L."/>
            <person name="Ettema T.J."/>
        </authorList>
    </citation>
    <scope>NUCLEOTIDE SEQUENCE</scope>
</reference>
<sequence>MSTDTIKSVTFPNIVTGRLRVDPDGSDTTEFGVYSTGTVQLYELGTRHEDGDRSFRYAKAAAALSPQKGAQNNNTFFAENTVATAAIGDMFVQITTDATSGNVTTGFGIKNNMVGGFFSQPDATNRQWRRIVGHEAGPSTATIKVYLDGPITRTMVTNSFCEWMHNPYINLTNAGGTFVPVMGVPTTAIASGSYGWVQTWGPCFVAQNAAADFGGSYDQMAEWTEGGNITDAGTNGNAQIAGYIMSKRNSGNWANPPFLFLTVTR</sequence>
<proteinExistence type="predicted"/>
<protein>
    <submittedName>
        <fullName evidence="1">Uncharacterized protein</fullName>
    </submittedName>
</protein>
<dbReference type="AlphaFoldDB" id="A0A0F9NI17"/>
<dbReference type="EMBL" id="LAZR01006957">
    <property type="protein sequence ID" value="KKM88450.1"/>
    <property type="molecule type" value="Genomic_DNA"/>
</dbReference>
<name>A0A0F9NI17_9ZZZZ</name>
<gene>
    <name evidence="1" type="ORF">LCGC14_1258680</name>
</gene>
<evidence type="ECO:0000313" key="1">
    <source>
        <dbReference type="EMBL" id="KKM88450.1"/>
    </source>
</evidence>